<feature type="transmembrane region" description="Helical" evidence="6">
    <location>
        <begin position="562"/>
        <end position="584"/>
    </location>
</feature>
<keyword evidence="9" id="KW-1185">Reference proteome</keyword>
<feature type="transmembrane region" description="Helical" evidence="6">
    <location>
        <begin position="230"/>
        <end position="249"/>
    </location>
</feature>
<name>A0A0K1XFE8_9GAMM</name>
<evidence type="ECO:0000256" key="3">
    <source>
        <dbReference type="ARBA" id="ARBA00022692"/>
    </source>
</evidence>
<dbReference type="Pfam" id="PF12698">
    <property type="entry name" value="ABC2_membrane_3"/>
    <property type="match status" value="2"/>
</dbReference>
<feature type="transmembrane region" description="Helical" evidence="6">
    <location>
        <begin position="668"/>
        <end position="687"/>
    </location>
</feature>
<dbReference type="InterPro" id="IPR051449">
    <property type="entry name" value="ABC-2_transporter_component"/>
</dbReference>
<evidence type="ECO:0000256" key="4">
    <source>
        <dbReference type="ARBA" id="ARBA00022989"/>
    </source>
</evidence>
<evidence type="ECO:0000313" key="8">
    <source>
        <dbReference type="EMBL" id="AKX59907.1"/>
    </source>
</evidence>
<dbReference type="RefSeq" id="WP_053101081.1">
    <property type="nucleotide sequence ID" value="NZ_CP012365.1"/>
</dbReference>
<feature type="domain" description="ABC-2 type transporter transmembrane" evidence="7">
    <location>
        <begin position="406"/>
        <end position="742"/>
    </location>
</feature>
<keyword evidence="5 6" id="KW-0472">Membrane</keyword>
<dbReference type="AlphaFoldDB" id="A0A0K1XFE8"/>
<dbReference type="GO" id="GO:0005886">
    <property type="term" value="C:plasma membrane"/>
    <property type="evidence" value="ECO:0007669"/>
    <property type="project" value="UniProtKB-SubCell"/>
</dbReference>
<dbReference type="PANTHER" id="PTHR30294:SF46">
    <property type="entry name" value="ABC TRANSPORTER PERMEASE"/>
    <property type="match status" value="1"/>
</dbReference>
<feature type="domain" description="ABC-2 type transporter transmembrane" evidence="7">
    <location>
        <begin position="27"/>
        <end position="365"/>
    </location>
</feature>
<dbReference type="PANTHER" id="PTHR30294">
    <property type="entry name" value="MEMBRANE COMPONENT OF ABC TRANSPORTER YHHJ-RELATED"/>
    <property type="match status" value="1"/>
</dbReference>
<feature type="transmembrane region" description="Helical" evidence="6">
    <location>
        <begin position="349"/>
        <end position="369"/>
    </location>
</feature>
<evidence type="ECO:0000256" key="6">
    <source>
        <dbReference type="SAM" id="Phobius"/>
    </source>
</evidence>
<keyword evidence="2" id="KW-1003">Cell membrane</keyword>
<keyword evidence="4 6" id="KW-1133">Transmembrane helix</keyword>
<sequence length="754" mass="82194">MNLAAPARGLFPSLLDELQRIARSPYQLIVVLLLPCIMLIMVSHLLSAGVVQHTPIAIVDADHSSLSRRIISNIKANPKIQLAAMPEDMQQALALVRQNKIYAIVEIPSQASSATVYPDLRSIVIHYNAQLRTIGSQASSALSQAIEVALKQEGRVRRGMGGLENIELSLPQVQVTTVGNAQQSFERFLTPLVLPAILNLLLSCAIVATIARHLKAPARPNLLSLIGQLLPYVLIFTAWHLVFWLWMVAGRGWPINGSAGLLVLGIIWLCMATAAIGAALVAITRDIHSAFSLSTIYASGAVTYSDGTLPVLNASGWAQFWANIQPYTHYYRLQIEQVSLASDAAVSGLHLVVLSLYIVGGLLIAKSLAKANKKELKLSPMPDLAFSGGREAFFSTLSSVVKTKPIFSTIALAVVLYSFYYPAAYKSQVSIKLPIAVVDLDDSSLSRSLIRNLQATRSINITERPASPQQALTLLRNRQVDGVIILDHNFMRKALHGHGGLGIYLTAAYLVRAAEVGNAVSSSLEAAMATPSTRLERTQFSRPEVNIEQWPMFDTTEGYGSFVVPAIATLIVQQTLLFGSAMLIGFRREHQIRGLQLSEFLGTWLALSLIGCFTSLLMFGYTFWLQDYPRGGNLSTLLAFIPPFTAATAALGMLLGSVIDRMSRVMQIYAGISILLFLVTGASFPQYMIPDWIIWSLMPFPSTTMVVGFTQINSAGASLSEMAPAFNTLLALVLILGSLAAWRFTWLKRHAQYS</sequence>
<dbReference type="Proteomes" id="UP000063953">
    <property type="component" value="Chromosome"/>
</dbReference>
<organism evidence="8 9">
    <name type="scientific">Thiopseudomonas alkaliphila</name>
    <dbReference type="NCBI Taxonomy" id="1697053"/>
    <lineage>
        <taxon>Bacteria</taxon>
        <taxon>Pseudomonadati</taxon>
        <taxon>Pseudomonadota</taxon>
        <taxon>Gammaproteobacteria</taxon>
        <taxon>Pseudomonadales</taxon>
        <taxon>Pseudomonadaceae</taxon>
        <taxon>Thiopseudomonas</taxon>
    </lineage>
</organism>
<evidence type="ECO:0000256" key="5">
    <source>
        <dbReference type="ARBA" id="ARBA00023136"/>
    </source>
</evidence>
<evidence type="ECO:0000256" key="1">
    <source>
        <dbReference type="ARBA" id="ARBA00004651"/>
    </source>
</evidence>
<feature type="transmembrane region" description="Helical" evidence="6">
    <location>
        <begin position="261"/>
        <end position="283"/>
    </location>
</feature>
<feature type="transmembrane region" description="Helical" evidence="6">
    <location>
        <begin position="192"/>
        <end position="210"/>
    </location>
</feature>
<feature type="transmembrane region" description="Helical" evidence="6">
    <location>
        <begin position="604"/>
        <end position="624"/>
    </location>
</feature>
<evidence type="ECO:0000256" key="2">
    <source>
        <dbReference type="ARBA" id="ARBA00022475"/>
    </source>
</evidence>
<protein>
    <recommendedName>
        <fullName evidence="7">ABC-2 type transporter transmembrane domain-containing protein</fullName>
    </recommendedName>
</protein>
<gene>
    <name evidence="8" type="ORF">AKN88_08180</name>
</gene>
<accession>A0A0K1XFE8</accession>
<feature type="transmembrane region" description="Helical" evidence="6">
    <location>
        <begin position="406"/>
        <end position="423"/>
    </location>
</feature>
<dbReference type="EMBL" id="CP012365">
    <property type="protein sequence ID" value="AKX59907.1"/>
    <property type="molecule type" value="Genomic_DNA"/>
</dbReference>
<dbReference type="STRING" id="1697053.AKN87_10550"/>
<dbReference type="Gene3D" id="3.40.1710.10">
    <property type="entry name" value="abc type-2 transporter like domain"/>
    <property type="match status" value="2"/>
</dbReference>
<proteinExistence type="predicted"/>
<keyword evidence="3 6" id="KW-0812">Transmembrane</keyword>
<feature type="transmembrane region" description="Helical" evidence="6">
    <location>
        <begin position="724"/>
        <end position="744"/>
    </location>
</feature>
<dbReference type="InterPro" id="IPR013525">
    <property type="entry name" value="ABC2_TM"/>
</dbReference>
<feature type="transmembrane region" description="Helical" evidence="6">
    <location>
        <begin position="26"/>
        <end position="46"/>
    </location>
</feature>
<feature type="transmembrane region" description="Helical" evidence="6">
    <location>
        <begin position="636"/>
        <end position="656"/>
    </location>
</feature>
<evidence type="ECO:0000259" key="7">
    <source>
        <dbReference type="Pfam" id="PF12698"/>
    </source>
</evidence>
<comment type="subcellular location">
    <subcellularLocation>
        <location evidence="1">Cell membrane</location>
        <topology evidence="1">Multi-pass membrane protein</topology>
    </subcellularLocation>
</comment>
<reference evidence="8 9" key="1">
    <citation type="journal article" date="2015" name="Genome Announc.">
        <title>Genome Sequences of Oblitimonas alkaliphila gen. nov. sp. nov. (Proposed), a Novel Bacterium of the Pseudomonadaceae Family.</title>
        <authorList>
            <person name="Lauer A.C."/>
            <person name="Nicholson A.C."/>
            <person name="Humrighouse B.W."/>
            <person name="Emery B."/>
            <person name="Drobish A."/>
            <person name="Juieng P."/>
            <person name="Loparev V."/>
            <person name="McQuiston J.R."/>
        </authorList>
    </citation>
    <scope>NUCLEOTIDE SEQUENCE [LARGE SCALE GENOMIC DNA]</scope>
    <source>
        <strain evidence="8 9">E5571</strain>
    </source>
</reference>
<dbReference type="GO" id="GO:0140359">
    <property type="term" value="F:ABC-type transporter activity"/>
    <property type="evidence" value="ECO:0007669"/>
    <property type="project" value="InterPro"/>
</dbReference>
<evidence type="ECO:0000313" key="9">
    <source>
        <dbReference type="Proteomes" id="UP000063953"/>
    </source>
</evidence>